<evidence type="ECO:0000313" key="6">
    <source>
        <dbReference type="Proteomes" id="UP000231530"/>
    </source>
</evidence>
<keyword evidence="3" id="KW-0067">ATP-binding</keyword>
<dbReference type="GO" id="GO:0008986">
    <property type="term" value="F:pyruvate, water dikinase activity"/>
    <property type="evidence" value="ECO:0007669"/>
    <property type="project" value="InterPro"/>
</dbReference>
<dbReference type="AlphaFoldDB" id="A0A2H0TW73"/>
<name>A0A2H0TW73_9BACT</name>
<dbReference type="InterPro" id="IPR036637">
    <property type="entry name" value="Phosphohistidine_dom_sf"/>
</dbReference>
<reference evidence="6" key="1">
    <citation type="submission" date="2017-09" db="EMBL/GenBank/DDBJ databases">
        <title>Depth-based differentiation of microbial function through sediment-hosted aquifers and enrichment of novel symbionts in the deep terrestrial subsurface.</title>
        <authorList>
            <person name="Probst A.J."/>
            <person name="Ladd B."/>
            <person name="Jarett J.K."/>
            <person name="Geller-Mcgrath D.E."/>
            <person name="Sieber C.M.K."/>
            <person name="Emerson J.B."/>
            <person name="Anantharaman K."/>
            <person name="Thomas B.C."/>
            <person name="Malmstrom R."/>
            <person name="Stieglmeier M."/>
            <person name="Klingl A."/>
            <person name="Woyke T."/>
            <person name="Ryan C.M."/>
            <person name="Banfield J.F."/>
        </authorList>
    </citation>
    <scope>NUCLEOTIDE SEQUENCE [LARGE SCALE GENOMIC DNA]</scope>
</reference>
<accession>A0A2H0TW73</accession>
<gene>
    <name evidence="5" type="ORF">COU32_02375</name>
</gene>
<feature type="domain" description="PEP-utilising enzyme mobile" evidence="4">
    <location>
        <begin position="292"/>
        <end position="362"/>
    </location>
</feature>
<dbReference type="Proteomes" id="UP000231530">
    <property type="component" value="Unassembled WGS sequence"/>
</dbReference>
<comment type="similarity">
    <text evidence="1">Belongs to the PEP-utilizing enzyme family.</text>
</comment>
<sequence>MFHGNLTKKVKEYLRTKNVPEEKVNEYCVTLTQPVNKSLIILEQEELLAIAIAIEKSDALVETFKQGNILDIKNELEKNTDMLDMLKKHTETYYYTKHLWVTGEYTIDDYIQQLVDIFATGENPSDILKKQDASFVHAKEERDALIKHLDIEEKWKNILYAYGEFMVTKIYRRYAQIFAVHHMSAILKEIAKRKYLTEMQVRFATVRDIEKMLLKNEYSSEELLERTKHCVYYAEEEYSHVYIGDAATALEKAVEQEVDGTITELKGETGCLGYGKGPVKIIIRAEDMAKMNPGDVLVSIATDPDIVPAMKKACAIVTEQGGVTSHAAIVSRELGIPCVIGTKIATKIFKDGDIVEVDASKGIVKKL</sequence>
<dbReference type="InterPro" id="IPR008279">
    <property type="entry name" value="PEP-util_enz_mobile_dom"/>
</dbReference>
<dbReference type="PANTHER" id="PTHR43030">
    <property type="entry name" value="PHOSPHOENOLPYRUVATE SYNTHASE"/>
    <property type="match status" value="1"/>
</dbReference>
<dbReference type="SUPFAM" id="SSF52009">
    <property type="entry name" value="Phosphohistidine domain"/>
    <property type="match status" value="1"/>
</dbReference>
<comment type="caution">
    <text evidence="5">The sequence shown here is derived from an EMBL/GenBank/DDBJ whole genome shotgun (WGS) entry which is preliminary data.</text>
</comment>
<evidence type="ECO:0000256" key="1">
    <source>
        <dbReference type="ARBA" id="ARBA00007837"/>
    </source>
</evidence>
<dbReference type="EMBL" id="PFBY01000030">
    <property type="protein sequence ID" value="PIR76385.1"/>
    <property type="molecule type" value="Genomic_DNA"/>
</dbReference>
<evidence type="ECO:0000259" key="4">
    <source>
        <dbReference type="Pfam" id="PF00391"/>
    </source>
</evidence>
<proteinExistence type="inferred from homology"/>
<dbReference type="Gene3D" id="3.50.30.10">
    <property type="entry name" value="Phosphohistidine domain"/>
    <property type="match status" value="1"/>
</dbReference>
<organism evidence="5 6">
    <name type="scientific">Candidatus Magasanikbacteria bacterium CG10_big_fil_rev_8_21_14_0_10_42_10</name>
    <dbReference type="NCBI Taxonomy" id="1974649"/>
    <lineage>
        <taxon>Bacteria</taxon>
        <taxon>Candidatus Magasanikiibacteriota</taxon>
    </lineage>
</organism>
<dbReference type="InterPro" id="IPR006319">
    <property type="entry name" value="PEP_synth"/>
</dbReference>
<protein>
    <recommendedName>
        <fullName evidence="4">PEP-utilising enzyme mobile domain-containing protein</fullName>
    </recommendedName>
</protein>
<dbReference type="InterPro" id="IPR018274">
    <property type="entry name" value="PEP_util_AS"/>
</dbReference>
<evidence type="ECO:0000313" key="5">
    <source>
        <dbReference type="EMBL" id="PIR76385.1"/>
    </source>
</evidence>
<dbReference type="PROSITE" id="PS00370">
    <property type="entry name" value="PEP_ENZYMES_PHOS_SITE"/>
    <property type="match status" value="1"/>
</dbReference>
<evidence type="ECO:0000256" key="2">
    <source>
        <dbReference type="ARBA" id="ARBA00022741"/>
    </source>
</evidence>
<dbReference type="GO" id="GO:0005524">
    <property type="term" value="F:ATP binding"/>
    <property type="evidence" value="ECO:0007669"/>
    <property type="project" value="UniProtKB-KW"/>
</dbReference>
<dbReference type="Pfam" id="PF00391">
    <property type="entry name" value="PEP-utilizers"/>
    <property type="match status" value="1"/>
</dbReference>
<dbReference type="PANTHER" id="PTHR43030:SF1">
    <property type="entry name" value="PHOSPHOENOLPYRUVATE SYNTHASE"/>
    <property type="match status" value="1"/>
</dbReference>
<keyword evidence="2" id="KW-0547">Nucleotide-binding</keyword>
<evidence type="ECO:0000256" key="3">
    <source>
        <dbReference type="ARBA" id="ARBA00022840"/>
    </source>
</evidence>